<accession>A0A6P2C2C8</accession>
<dbReference type="Proteomes" id="UP000460272">
    <property type="component" value="Unassembled WGS sequence"/>
</dbReference>
<sequence>MTAPLYRRWHLRWGATPAEIAAALPGDALLPRAQYRSTRAITIDATPHAVWPWLVQVGCLRAGFYSNDLLDNLGHPSATTILPELHDLQVGNWVPMSPAATPTDRTAFKVHSFEENAWLLWTKPDSTWAWRLSPAGASGTRLITRIRAVYDWQHHPLTALLGVVLLEFGDFAMLRRMLRGIKTRAESLAGEAGPAARPAGRIGR</sequence>
<organism evidence="1 2">
    <name type="scientific">Trebonia kvetii</name>
    <dbReference type="NCBI Taxonomy" id="2480626"/>
    <lineage>
        <taxon>Bacteria</taxon>
        <taxon>Bacillati</taxon>
        <taxon>Actinomycetota</taxon>
        <taxon>Actinomycetes</taxon>
        <taxon>Streptosporangiales</taxon>
        <taxon>Treboniaceae</taxon>
        <taxon>Trebonia</taxon>
    </lineage>
</organism>
<protein>
    <recommendedName>
        <fullName evidence="3">SRPBCC family protein</fullName>
    </recommendedName>
</protein>
<dbReference type="AlphaFoldDB" id="A0A6P2C2C8"/>
<dbReference type="EMBL" id="RPFW01000004">
    <property type="protein sequence ID" value="TVZ03633.1"/>
    <property type="molecule type" value="Genomic_DNA"/>
</dbReference>
<gene>
    <name evidence="1" type="ORF">EAS64_20755</name>
</gene>
<reference evidence="1 2" key="1">
    <citation type="submission" date="2018-11" db="EMBL/GenBank/DDBJ databases">
        <title>Trebonia kvetii gen.nov., sp.nov., a novel acidophilic actinobacterium, and proposal of the new actinobacterial family Treboniaceae fam. nov.</title>
        <authorList>
            <person name="Rapoport D."/>
            <person name="Sagova-Mareckova M."/>
            <person name="Sedlacek I."/>
            <person name="Provaznik J."/>
            <person name="Kralova S."/>
            <person name="Pavlinic D."/>
            <person name="Benes V."/>
            <person name="Kopecky J."/>
        </authorList>
    </citation>
    <scope>NUCLEOTIDE SEQUENCE [LARGE SCALE GENOMIC DNA]</scope>
    <source>
        <strain evidence="1 2">15Tr583</strain>
    </source>
</reference>
<evidence type="ECO:0008006" key="3">
    <source>
        <dbReference type="Google" id="ProtNLM"/>
    </source>
</evidence>
<evidence type="ECO:0000313" key="1">
    <source>
        <dbReference type="EMBL" id="TVZ03633.1"/>
    </source>
</evidence>
<evidence type="ECO:0000313" key="2">
    <source>
        <dbReference type="Proteomes" id="UP000460272"/>
    </source>
</evidence>
<dbReference type="SUPFAM" id="SSF55961">
    <property type="entry name" value="Bet v1-like"/>
    <property type="match status" value="1"/>
</dbReference>
<name>A0A6P2C2C8_9ACTN</name>
<dbReference type="InterPro" id="IPR023393">
    <property type="entry name" value="START-like_dom_sf"/>
</dbReference>
<keyword evidence="2" id="KW-1185">Reference proteome</keyword>
<comment type="caution">
    <text evidence="1">The sequence shown here is derived from an EMBL/GenBank/DDBJ whole genome shotgun (WGS) entry which is preliminary data.</text>
</comment>
<dbReference type="OrthoDB" id="3255669at2"/>
<dbReference type="Gene3D" id="3.30.530.20">
    <property type="match status" value="1"/>
</dbReference>
<proteinExistence type="predicted"/>